<dbReference type="PROSITE" id="PS50940">
    <property type="entry name" value="CHIT_BIND_II"/>
    <property type="match status" value="2"/>
</dbReference>
<dbReference type="GO" id="GO:0005576">
    <property type="term" value="C:extracellular region"/>
    <property type="evidence" value="ECO:0007669"/>
    <property type="project" value="InterPro"/>
</dbReference>
<dbReference type="InterPro" id="IPR036508">
    <property type="entry name" value="Chitin-bd_dom_sf"/>
</dbReference>
<evidence type="ECO:0000313" key="2">
    <source>
        <dbReference type="Proteomes" id="UP000749559"/>
    </source>
</evidence>
<dbReference type="Gene3D" id="2.170.140.10">
    <property type="entry name" value="Chitin binding domain"/>
    <property type="match status" value="1"/>
</dbReference>
<comment type="caution">
    <text evidence="1">The sequence shown here is derived from an EMBL/GenBank/DDBJ whole genome shotgun (WGS) entry which is preliminary data.</text>
</comment>
<dbReference type="SUPFAM" id="SSF57625">
    <property type="entry name" value="Invertebrate chitin-binding proteins"/>
    <property type="match status" value="2"/>
</dbReference>
<dbReference type="SMART" id="SM00494">
    <property type="entry name" value="ChtBD2"/>
    <property type="match status" value="2"/>
</dbReference>
<protein>
    <submittedName>
        <fullName evidence="1">Uncharacterized protein</fullName>
    </submittedName>
</protein>
<dbReference type="Proteomes" id="UP000749559">
    <property type="component" value="Unassembled WGS sequence"/>
</dbReference>
<keyword evidence="2" id="KW-1185">Reference proteome</keyword>
<dbReference type="OrthoDB" id="6020543at2759"/>
<accession>A0A8J1TLD0</accession>
<organism evidence="1 2">
    <name type="scientific">Owenia fusiformis</name>
    <name type="common">Polychaete worm</name>
    <dbReference type="NCBI Taxonomy" id="6347"/>
    <lineage>
        <taxon>Eukaryota</taxon>
        <taxon>Metazoa</taxon>
        <taxon>Spiralia</taxon>
        <taxon>Lophotrochozoa</taxon>
        <taxon>Annelida</taxon>
        <taxon>Polychaeta</taxon>
        <taxon>Sedentaria</taxon>
        <taxon>Canalipalpata</taxon>
        <taxon>Sabellida</taxon>
        <taxon>Oweniida</taxon>
        <taxon>Oweniidae</taxon>
        <taxon>Owenia</taxon>
    </lineage>
</organism>
<dbReference type="GO" id="GO:0008061">
    <property type="term" value="F:chitin binding"/>
    <property type="evidence" value="ECO:0007669"/>
    <property type="project" value="InterPro"/>
</dbReference>
<dbReference type="InterPro" id="IPR002557">
    <property type="entry name" value="Chitin-bd_dom"/>
</dbReference>
<evidence type="ECO:0000313" key="1">
    <source>
        <dbReference type="EMBL" id="CAH1801652.1"/>
    </source>
</evidence>
<proteinExistence type="predicted"/>
<dbReference type="EMBL" id="CAIIXF020000012">
    <property type="protein sequence ID" value="CAH1801652.1"/>
    <property type="molecule type" value="Genomic_DNA"/>
</dbReference>
<dbReference type="AlphaFoldDB" id="A0A8J1TLD0"/>
<reference evidence="1" key="1">
    <citation type="submission" date="2022-03" db="EMBL/GenBank/DDBJ databases">
        <authorList>
            <person name="Martin C."/>
        </authorList>
    </citation>
    <scope>NUCLEOTIDE SEQUENCE</scope>
</reference>
<gene>
    <name evidence="1" type="ORF">OFUS_LOCUS25423</name>
</gene>
<dbReference type="Pfam" id="PF01607">
    <property type="entry name" value="CBM_14"/>
    <property type="match status" value="2"/>
</dbReference>
<sequence length="188" mass="21155">MMKYIIAAVVLSCFVSCEVSAQGFNFVNCTGKENGIYMQVSCTQYVECRDEVETIVNCPKGQVFDFGDLRCEVKANVDPPCGDKMNCTGLVNDRYPYYDRNCTSYYTCRNERMIGRAQECIPDAVFDYDRQVCTYPSDVCPPCGTGEGFVVNPCTTDSPQYKVKAKIDKMAVPKDVPLFSLDEIKDFK</sequence>
<name>A0A8J1TLD0_OWEFU</name>